<dbReference type="Proteomes" id="UP000070657">
    <property type="component" value="Unassembled WGS sequence"/>
</dbReference>
<sequence>MKYEKKLKRAKEFGKIVTEGELLDRLKQAGDYQYFHPYGCLNCRKAHGKRDFEKIRYVLYEGRYNERKASKLFGVGGGSISYGSIAKCKFCGHSEIYPEPSSLDR</sequence>
<keyword evidence="2" id="KW-1185">Reference proteome</keyword>
<name>A0A133UCY1_9EURY</name>
<organism evidence="1 2">
    <name type="scientific">candidate division MSBL1 archaeon SCGC-AAA259E22</name>
    <dbReference type="NCBI Taxonomy" id="1698265"/>
    <lineage>
        <taxon>Archaea</taxon>
        <taxon>Methanobacteriati</taxon>
        <taxon>Methanobacteriota</taxon>
        <taxon>candidate division MSBL1</taxon>
    </lineage>
</organism>
<gene>
    <name evidence="1" type="ORF">AKJ66_04770</name>
</gene>
<proteinExistence type="predicted"/>
<accession>A0A133UCY1</accession>
<evidence type="ECO:0000313" key="1">
    <source>
        <dbReference type="EMBL" id="KXA92045.1"/>
    </source>
</evidence>
<dbReference type="EMBL" id="LHXP01000100">
    <property type="protein sequence ID" value="KXA92045.1"/>
    <property type="molecule type" value="Genomic_DNA"/>
</dbReference>
<evidence type="ECO:0000313" key="2">
    <source>
        <dbReference type="Proteomes" id="UP000070657"/>
    </source>
</evidence>
<protein>
    <submittedName>
        <fullName evidence="1">Uncharacterized protein</fullName>
    </submittedName>
</protein>
<comment type="caution">
    <text evidence="1">The sequence shown here is derived from an EMBL/GenBank/DDBJ whole genome shotgun (WGS) entry which is preliminary data.</text>
</comment>
<reference evidence="1 2" key="1">
    <citation type="journal article" date="2016" name="Sci. Rep.">
        <title>Metabolic traits of an uncultured archaeal lineage -MSBL1- from brine pools of the Red Sea.</title>
        <authorList>
            <person name="Mwirichia R."/>
            <person name="Alam I."/>
            <person name="Rashid M."/>
            <person name="Vinu M."/>
            <person name="Ba-Alawi W."/>
            <person name="Anthony Kamau A."/>
            <person name="Kamanda Ngugi D."/>
            <person name="Goker M."/>
            <person name="Klenk H.P."/>
            <person name="Bajic V."/>
            <person name="Stingl U."/>
        </authorList>
    </citation>
    <scope>NUCLEOTIDE SEQUENCE [LARGE SCALE GENOMIC DNA]</scope>
    <source>
        <strain evidence="1">SCGC-AAA259E22</strain>
    </source>
</reference>
<dbReference type="AlphaFoldDB" id="A0A133UCY1"/>